<gene>
    <name evidence="2" type="ORF">GLOTRDRAFT_140314</name>
</gene>
<keyword evidence="1" id="KW-0812">Transmembrane</keyword>
<sequence>MPPSVLVPRDDETSSSLSSSNMGIIIAGFVIAGVIVLGLAAYFGLRFIRKRSKKQREENRGAAFLNVRGIVEEKEDKEPPPSILVGIHGETFSRNNLAAKNVVMPAKTIRPDASRDEILDYYSSSGSMPKPFRPFSFALNAPHLTPPSPTHDGASRRSSVGSFLSVARHSIMSVGSNRLSTASSLSFAGDSAQRKVRQTFDPVLPDELVVALGEQLTVVQSFDDGWCVVGRSSVFNPGEVEMGAVPAWAFLKPVKGLRAERPMRVSSLGVSIQLDAGPGFSSRDECVSWSNVY</sequence>
<dbReference type="SUPFAM" id="SSF50044">
    <property type="entry name" value="SH3-domain"/>
    <property type="match status" value="1"/>
</dbReference>
<evidence type="ECO:0008006" key="4">
    <source>
        <dbReference type="Google" id="ProtNLM"/>
    </source>
</evidence>
<proteinExistence type="predicted"/>
<dbReference type="OrthoDB" id="5340910at2759"/>
<dbReference type="RefSeq" id="XP_007868925.1">
    <property type="nucleotide sequence ID" value="XM_007870734.1"/>
</dbReference>
<keyword evidence="1" id="KW-1133">Transmembrane helix</keyword>
<evidence type="ECO:0000313" key="3">
    <source>
        <dbReference type="Proteomes" id="UP000030669"/>
    </source>
</evidence>
<keyword evidence="1" id="KW-0472">Membrane</keyword>
<evidence type="ECO:0000256" key="1">
    <source>
        <dbReference type="SAM" id="Phobius"/>
    </source>
</evidence>
<dbReference type="OMA" id="DNVMSWS"/>
<dbReference type="GeneID" id="19304493"/>
<organism evidence="2 3">
    <name type="scientific">Gloeophyllum trabeum (strain ATCC 11539 / FP-39264 / Madison 617)</name>
    <name type="common">Brown rot fungus</name>
    <dbReference type="NCBI Taxonomy" id="670483"/>
    <lineage>
        <taxon>Eukaryota</taxon>
        <taxon>Fungi</taxon>
        <taxon>Dikarya</taxon>
        <taxon>Basidiomycota</taxon>
        <taxon>Agaricomycotina</taxon>
        <taxon>Agaricomycetes</taxon>
        <taxon>Gloeophyllales</taxon>
        <taxon>Gloeophyllaceae</taxon>
        <taxon>Gloeophyllum</taxon>
    </lineage>
</organism>
<keyword evidence="3" id="KW-1185">Reference proteome</keyword>
<dbReference type="eggNOG" id="ENOG502SPR0">
    <property type="taxonomic scope" value="Eukaryota"/>
</dbReference>
<dbReference type="Proteomes" id="UP000030669">
    <property type="component" value="Unassembled WGS sequence"/>
</dbReference>
<dbReference type="STRING" id="670483.S7RJ40"/>
<dbReference type="InterPro" id="IPR036028">
    <property type="entry name" value="SH3-like_dom_sf"/>
</dbReference>
<dbReference type="KEGG" id="gtr:GLOTRDRAFT_140314"/>
<protein>
    <recommendedName>
        <fullName evidence="4">SH3 domain-containing protein</fullName>
    </recommendedName>
</protein>
<feature type="transmembrane region" description="Helical" evidence="1">
    <location>
        <begin position="20"/>
        <end position="45"/>
    </location>
</feature>
<dbReference type="HOGENOM" id="CLU_918506_0_0_1"/>
<evidence type="ECO:0000313" key="2">
    <source>
        <dbReference type="EMBL" id="EPQ52639.1"/>
    </source>
</evidence>
<reference evidence="2 3" key="1">
    <citation type="journal article" date="2012" name="Science">
        <title>The Paleozoic origin of enzymatic lignin decomposition reconstructed from 31 fungal genomes.</title>
        <authorList>
            <person name="Floudas D."/>
            <person name="Binder M."/>
            <person name="Riley R."/>
            <person name="Barry K."/>
            <person name="Blanchette R.A."/>
            <person name="Henrissat B."/>
            <person name="Martinez A.T."/>
            <person name="Otillar R."/>
            <person name="Spatafora J.W."/>
            <person name="Yadav J.S."/>
            <person name="Aerts A."/>
            <person name="Benoit I."/>
            <person name="Boyd A."/>
            <person name="Carlson A."/>
            <person name="Copeland A."/>
            <person name="Coutinho P.M."/>
            <person name="de Vries R.P."/>
            <person name="Ferreira P."/>
            <person name="Findley K."/>
            <person name="Foster B."/>
            <person name="Gaskell J."/>
            <person name="Glotzer D."/>
            <person name="Gorecki P."/>
            <person name="Heitman J."/>
            <person name="Hesse C."/>
            <person name="Hori C."/>
            <person name="Igarashi K."/>
            <person name="Jurgens J.A."/>
            <person name="Kallen N."/>
            <person name="Kersten P."/>
            <person name="Kohler A."/>
            <person name="Kuees U."/>
            <person name="Kumar T.K.A."/>
            <person name="Kuo A."/>
            <person name="LaButti K."/>
            <person name="Larrondo L.F."/>
            <person name="Lindquist E."/>
            <person name="Ling A."/>
            <person name="Lombard V."/>
            <person name="Lucas S."/>
            <person name="Lundell T."/>
            <person name="Martin R."/>
            <person name="McLaughlin D.J."/>
            <person name="Morgenstern I."/>
            <person name="Morin E."/>
            <person name="Murat C."/>
            <person name="Nagy L.G."/>
            <person name="Nolan M."/>
            <person name="Ohm R.A."/>
            <person name="Patyshakuliyeva A."/>
            <person name="Rokas A."/>
            <person name="Ruiz-Duenas F.J."/>
            <person name="Sabat G."/>
            <person name="Salamov A."/>
            <person name="Samejima M."/>
            <person name="Schmutz J."/>
            <person name="Slot J.C."/>
            <person name="St John F."/>
            <person name="Stenlid J."/>
            <person name="Sun H."/>
            <person name="Sun S."/>
            <person name="Syed K."/>
            <person name="Tsang A."/>
            <person name="Wiebenga A."/>
            <person name="Young D."/>
            <person name="Pisabarro A."/>
            <person name="Eastwood D.C."/>
            <person name="Martin F."/>
            <person name="Cullen D."/>
            <person name="Grigoriev I.V."/>
            <person name="Hibbett D.S."/>
        </authorList>
    </citation>
    <scope>NUCLEOTIDE SEQUENCE [LARGE SCALE GENOMIC DNA]</scope>
    <source>
        <strain evidence="2 3">ATCC 11539</strain>
    </source>
</reference>
<dbReference type="AlphaFoldDB" id="S7RJ40"/>
<name>S7RJ40_GLOTA</name>
<accession>S7RJ40</accession>
<dbReference type="EMBL" id="KB469307">
    <property type="protein sequence ID" value="EPQ52639.1"/>
    <property type="molecule type" value="Genomic_DNA"/>
</dbReference>